<dbReference type="EMBL" id="JADBEG010000001">
    <property type="protein sequence ID" value="MBE1493571.1"/>
    <property type="molecule type" value="Genomic_DNA"/>
</dbReference>
<dbReference type="Proteomes" id="UP000631670">
    <property type="component" value="Unassembled WGS sequence"/>
</dbReference>
<accession>A0ABR9HRM4</accession>
<feature type="transmembrane region" description="Helical" evidence="1">
    <location>
        <begin position="74"/>
        <end position="106"/>
    </location>
</feature>
<proteinExistence type="predicted"/>
<feature type="transmembrane region" description="Helical" evidence="1">
    <location>
        <begin position="22"/>
        <end position="46"/>
    </location>
</feature>
<evidence type="ECO:0000313" key="3">
    <source>
        <dbReference type="Proteomes" id="UP000631670"/>
    </source>
</evidence>
<reference evidence="2 3" key="1">
    <citation type="submission" date="2020-10" db="EMBL/GenBank/DDBJ databases">
        <title>Sequencing the genomes of 1000 actinobacteria strains.</title>
        <authorList>
            <person name="Klenk H.-P."/>
        </authorList>
    </citation>
    <scope>NUCLEOTIDE SEQUENCE [LARGE SCALE GENOMIC DNA]</scope>
    <source>
        <strain evidence="2 3">DSM 44653</strain>
    </source>
</reference>
<comment type="caution">
    <text evidence="2">The sequence shown here is derived from an EMBL/GenBank/DDBJ whole genome shotgun (WGS) entry which is preliminary data.</text>
</comment>
<protein>
    <submittedName>
        <fullName evidence="2">Membrane protein</fullName>
    </submittedName>
</protein>
<feature type="transmembrane region" description="Helical" evidence="1">
    <location>
        <begin position="211"/>
        <end position="233"/>
    </location>
</feature>
<keyword evidence="3" id="KW-1185">Reference proteome</keyword>
<keyword evidence="1" id="KW-0472">Membrane</keyword>
<dbReference type="RefSeq" id="WP_086865005.1">
    <property type="nucleotide sequence ID" value="NZ_JADBEG010000001.1"/>
</dbReference>
<evidence type="ECO:0000313" key="2">
    <source>
        <dbReference type="EMBL" id="MBE1493571.1"/>
    </source>
</evidence>
<name>A0ABR9HRM4_9PSEU</name>
<feature type="transmembrane region" description="Helical" evidence="1">
    <location>
        <begin position="134"/>
        <end position="156"/>
    </location>
</feature>
<organism evidence="2 3">
    <name type="scientific">Amycolatopsis lexingtonensis</name>
    <dbReference type="NCBI Taxonomy" id="218822"/>
    <lineage>
        <taxon>Bacteria</taxon>
        <taxon>Bacillati</taxon>
        <taxon>Actinomycetota</taxon>
        <taxon>Actinomycetes</taxon>
        <taxon>Pseudonocardiales</taxon>
        <taxon>Pseudonocardiaceae</taxon>
        <taxon>Amycolatopsis</taxon>
    </lineage>
</organism>
<sequence length="245" mass="26662">MDAINDFIEQYLKGPDDLIEMVLGWSLFPGIVLTLFLLHGFVTSWLDVGKKTIKAARAAKEIGGRITGTPRGRLGAALGVTALVLVLEAAWAFAAVVMGNILYYAYYKAPAEFPDPQHNFLSLPPHGLFYRIDWLGYSFFSSIYVPLLLVLLALTVARPAWIGNLGVWVANLPMIVLVVTTVFVVFIELVLDVWFGGAPIAKYPELAWQGSFLGVAAVFALASLAAFSAAARLRGHWAVLLARPA</sequence>
<gene>
    <name evidence="2" type="ORF">H4696_000671</name>
</gene>
<evidence type="ECO:0000256" key="1">
    <source>
        <dbReference type="SAM" id="Phobius"/>
    </source>
</evidence>
<keyword evidence="1" id="KW-0812">Transmembrane</keyword>
<feature type="transmembrane region" description="Helical" evidence="1">
    <location>
        <begin position="168"/>
        <end position="191"/>
    </location>
</feature>
<keyword evidence="1" id="KW-1133">Transmembrane helix</keyword>